<gene>
    <name evidence="5" type="ORF">NQ317_015137</name>
</gene>
<dbReference type="PANTHER" id="PTHR13335:SF1">
    <property type="entry name" value="TARGET OF RAPAMYCIN COMPLEX 2 SUBUNIT MAPKAP1"/>
    <property type="match status" value="1"/>
</dbReference>
<dbReference type="InterPro" id="IPR031313">
    <property type="entry name" value="Sin1_PH_dom"/>
</dbReference>
<organism evidence="5 6">
    <name type="scientific">Molorchus minor</name>
    <dbReference type="NCBI Taxonomy" id="1323400"/>
    <lineage>
        <taxon>Eukaryota</taxon>
        <taxon>Metazoa</taxon>
        <taxon>Ecdysozoa</taxon>
        <taxon>Arthropoda</taxon>
        <taxon>Hexapoda</taxon>
        <taxon>Insecta</taxon>
        <taxon>Pterygota</taxon>
        <taxon>Neoptera</taxon>
        <taxon>Endopterygota</taxon>
        <taxon>Coleoptera</taxon>
        <taxon>Polyphaga</taxon>
        <taxon>Cucujiformia</taxon>
        <taxon>Chrysomeloidea</taxon>
        <taxon>Cerambycidae</taxon>
        <taxon>Lamiinae</taxon>
        <taxon>Monochamini</taxon>
        <taxon>Molorchus</taxon>
    </lineage>
</organism>
<dbReference type="EMBL" id="JAPWTJ010000010">
    <property type="protein sequence ID" value="KAJ8985641.1"/>
    <property type="molecule type" value="Genomic_DNA"/>
</dbReference>
<evidence type="ECO:0000259" key="3">
    <source>
        <dbReference type="Pfam" id="PF16978"/>
    </source>
</evidence>
<feature type="compositionally biased region" description="Basic and acidic residues" evidence="2">
    <location>
        <begin position="107"/>
        <end position="124"/>
    </location>
</feature>
<dbReference type="Pfam" id="PF16979">
    <property type="entry name" value="SIN1_PH"/>
    <property type="match status" value="1"/>
</dbReference>
<dbReference type="Gene3D" id="2.30.29.30">
    <property type="entry name" value="Pleckstrin-homology domain (PH domain)/Phosphotyrosine-binding domain (PTB)"/>
    <property type="match status" value="1"/>
</dbReference>
<evidence type="ECO:0000313" key="6">
    <source>
        <dbReference type="Proteomes" id="UP001162164"/>
    </source>
</evidence>
<reference evidence="5" key="1">
    <citation type="journal article" date="2023" name="Insect Mol. Biol.">
        <title>Genome sequencing provides insights into the evolution of gene families encoding plant cell wall-degrading enzymes in longhorned beetles.</title>
        <authorList>
            <person name="Shin N.R."/>
            <person name="Okamura Y."/>
            <person name="Kirsch R."/>
            <person name="Pauchet Y."/>
        </authorList>
    </citation>
    <scope>NUCLEOTIDE SEQUENCE</scope>
    <source>
        <strain evidence="5">MMC_N1</strain>
    </source>
</reference>
<comment type="similarity">
    <text evidence="1">Belongs to the SIN1 family.</text>
</comment>
<protein>
    <recommendedName>
        <fullName evidence="7">Target of rapamycin complex 2 subunit MAPKAP1</fullName>
    </recommendedName>
</protein>
<dbReference type="PANTHER" id="PTHR13335">
    <property type="entry name" value="TARGET OF RAPAMYCIN COMPLEX 2 SUBUNIT MAPKAP1"/>
    <property type="match status" value="1"/>
</dbReference>
<name>A0ABQ9K4W2_9CUCU</name>
<evidence type="ECO:0000256" key="1">
    <source>
        <dbReference type="ARBA" id="ARBA00009407"/>
    </source>
</evidence>
<dbReference type="InterPro" id="IPR011993">
    <property type="entry name" value="PH-like_dom_sf"/>
</dbReference>
<feature type="region of interest" description="Disordered" evidence="2">
    <location>
        <begin position="92"/>
        <end position="124"/>
    </location>
</feature>
<evidence type="ECO:0000313" key="5">
    <source>
        <dbReference type="EMBL" id="KAJ8985641.1"/>
    </source>
</evidence>
<feature type="region of interest" description="Disordered" evidence="2">
    <location>
        <begin position="220"/>
        <end position="242"/>
    </location>
</feature>
<keyword evidence="6" id="KW-1185">Reference proteome</keyword>
<accession>A0ABQ9K4W2</accession>
<evidence type="ECO:0000256" key="2">
    <source>
        <dbReference type="SAM" id="MobiDB-lite"/>
    </source>
</evidence>
<dbReference type="Pfam" id="PF16978">
    <property type="entry name" value="CRIM"/>
    <property type="match status" value="1"/>
</dbReference>
<dbReference type="InterPro" id="IPR008828">
    <property type="entry name" value="Sin1/Avo1"/>
</dbReference>
<proteinExistence type="inferred from homology"/>
<sequence>MLPQQQRNYPIHICCIATAKIQDLIGLILLKFSTNHGDSGISFKPVANYGLYICEEDGEVDRDFPCLDPKECVAKFGFTCLGFVEHKEGQKSVTFPDDGQNPPSIEELSRSRTTLEKSKADENRQKNDLLAMDEHNRRMEAPLYQSFKVIMLNKVKPKVEVHLGISGERIEIDPVQQKSSKLLPFKQKAVSHSMDTIAWCEINDIRSSRSSFRIVYKTNTASSGTSQGDGGFSGAASSFPRR</sequence>
<comment type="caution">
    <text evidence="5">The sequence shown here is derived from an EMBL/GenBank/DDBJ whole genome shotgun (WGS) entry which is preliminary data.</text>
</comment>
<dbReference type="Proteomes" id="UP001162164">
    <property type="component" value="Unassembled WGS sequence"/>
</dbReference>
<evidence type="ECO:0000259" key="4">
    <source>
        <dbReference type="Pfam" id="PF16979"/>
    </source>
</evidence>
<evidence type="ECO:0008006" key="7">
    <source>
        <dbReference type="Google" id="ProtNLM"/>
    </source>
</evidence>
<feature type="domain" description="SIN1-type PH" evidence="4">
    <location>
        <begin position="143"/>
        <end position="219"/>
    </location>
</feature>
<dbReference type="InterPro" id="IPR031567">
    <property type="entry name" value="CRIM_dom"/>
</dbReference>
<feature type="domain" description="CRIM" evidence="3">
    <location>
        <begin position="3"/>
        <end position="91"/>
    </location>
</feature>